<dbReference type="CDD" id="cd00730">
    <property type="entry name" value="rubredoxin"/>
    <property type="match status" value="1"/>
</dbReference>
<reference evidence="9 10" key="1">
    <citation type="submission" date="2015-06" db="EMBL/GenBank/DDBJ databases">
        <authorList>
            <person name="Wibberg Daniel"/>
        </authorList>
    </citation>
    <scope>NUCLEOTIDE SEQUENCE [LARGE SCALE GENOMIC DNA]</scope>
    <source>
        <strain evidence="9 10">T3/55T</strain>
    </source>
</reference>
<dbReference type="PANTHER" id="PTHR47627">
    <property type="entry name" value="RUBREDOXIN"/>
    <property type="match status" value="1"/>
</dbReference>
<evidence type="ECO:0000256" key="4">
    <source>
        <dbReference type="ARBA" id="ARBA00022982"/>
    </source>
</evidence>
<evidence type="ECO:0000313" key="10">
    <source>
        <dbReference type="Proteomes" id="UP000236497"/>
    </source>
</evidence>
<feature type="binding site" evidence="7">
    <location>
        <position position="6"/>
    </location>
    <ligand>
        <name>Fe cation</name>
        <dbReference type="ChEBI" id="CHEBI:24875"/>
    </ligand>
</feature>
<evidence type="ECO:0000256" key="2">
    <source>
        <dbReference type="ARBA" id="ARBA00022448"/>
    </source>
</evidence>
<evidence type="ECO:0000313" key="9">
    <source>
        <dbReference type="EMBL" id="CRZ34727.1"/>
    </source>
</evidence>
<dbReference type="PROSITE" id="PS00202">
    <property type="entry name" value="RUBREDOXIN"/>
    <property type="match status" value="1"/>
</dbReference>
<proteinExistence type="inferred from homology"/>
<feature type="binding site" evidence="7">
    <location>
        <position position="39"/>
    </location>
    <ligand>
        <name>Fe cation</name>
        <dbReference type="ChEBI" id="CHEBI:24875"/>
    </ligand>
</feature>
<feature type="domain" description="Rubredoxin-like" evidence="8">
    <location>
        <begin position="1"/>
        <end position="52"/>
    </location>
</feature>
<feature type="binding site" evidence="7">
    <location>
        <position position="9"/>
    </location>
    <ligand>
        <name>Fe cation</name>
        <dbReference type="ChEBI" id="CHEBI:24875"/>
    </ligand>
</feature>
<dbReference type="OrthoDB" id="9758182at2"/>
<dbReference type="PANTHER" id="PTHR47627:SF1">
    <property type="entry name" value="RUBREDOXIN-1-RELATED"/>
    <property type="match status" value="1"/>
</dbReference>
<protein>
    <recommendedName>
        <fullName evidence="6">Rubredoxin</fullName>
    </recommendedName>
</protein>
<dbReference type="Gene3D" id="2.20.28.10">
    <property type="match status" value="1"/>
</dbReference>
<dbReference type="InterPro" id="IPR024934">
    <property type="entry name" value="Rubredoxin-like_dom"/>
</dbReference>
<dbReference type="Proteomes" id="UP000236497">
    <property type="component" value="Unassembled WGS sequence"/>
</dbReference>
<feature type="binding site" evidence="7">
    <location>
        <position position="42"/>
    </location>
    <ligand>
        <name>Fe cation</name>
        <dbReference type="ChEBI" id="CHEBI:24875"/>
    </ligand>
</feature>
<evidence type="ECO:0000256" key="1">
    <source>
        <dbReference type="ARBA" id="ARBA00005337"/>
    </source>
</evidence>
<dbReference type="EMBL" id="CVTD020000016">
    <property type="protein sequence ID" value="CRZ34727.1"/>
    <property type="molecule type" value="Genomic_DNA"/>
</dbReference>
<dbReference type="GO" id="GO:0043448">
    <property type="term" value="P:alkane catabolic process"/>
    <property type="evidence" value="ECO:0007669"/>
    <property type="project" value="TreeGrafter"/>
</dbReference>
<name>A0A0H5SGU7_HERHM</name>
<evidence type="ECO:0000256" key="7">
    <source>
        <dbReference type="PIRSR" id="PIRSR000071-1"/>
    </source>
</evidence>
<dbReference type="InterPro" id="IPR024922">
    <property type="entry name" value="Rubredoxin"/>
</dbReference>
<sequence>MRKFECTACGYIYDEELGDPDNGIAPGTKWEDLPDDWVCPLCGVGKEDFEEIS</sequence>
<organism evidence="9 10">
    <name type="scientific">Herbinix hemicellulosilytica</name>
    <dbReference type="NCBI Taxonomy" id="1564487"/>
    <lineage>
        <taxon>Bacteria</taxon>
        <taxon>Bacillati</taxon>
        <taxon>Bacillota</taxon>
        <taxon>Clostridia</taxon>
        <taxon>Lachnospirales</taxon>
        <taxon>Lachnospiraceae</taxon>
        <taxon>Herbinix</taxon>
    </lineage>
</organism>
<gene>
    <name evidence="9" type="ORF">HHT355_1526</name>
</gene>
<dbReference type="GO" id="GO:0005506">
    <property type="term" value="F:iron ion binding"/>
    <property type="evidence" value="ECO:0007669"/>
    <property type="project" value="InterPro"/>
</dbReference>
<dbReference type="PIRSF" id="PIRSF000071">
    <property type="entry name" value="Rubredoxin"/>
    <property type="match status" value="1"/>
</dbReference>
<keyword evidence="10" id="KW-1185">Reference proteome</keyword>
<keyword evidence="4 6" id="KW-0249">Electron transport</keyword>
<dbReference type="FunFam" id="2.20.28.10:FF:000001">
    <property type="entry name" value="Rubredoxin"/>
    <property type="match status" value="1"/>
</dbReference>
<dbReference type="PRINTS" id="PR00163">
    <property type="entry name" value="RUBREDOXIN"/>
</dbReference>
<accession>A0A0H5SGU7</accession>
<evidence type="ECO:0000256" key="5">
    <source>
        <dbReference type="ARBA" id="ARBA00023004"/>
    </source>
</evidence>
<dbReference type="PROSITE" id="PS50903">
    <property type="entry name" value="RUBREDOXIN_LIKE"/>
    <property type="match status" value="1"/>
</dbReference>
<dbReference type="Pfam" id="PF00301">
    <property type="entry name" value="Rubredoxin"/>
    <property type="match status" value="1"/>
</dbReference>
<dbReference type="InterPro" id="IPR050526">
    <property type="entry name" value="Rubredoxin_ET"/>
</dbReference>
<dbReference type="GO" id="GO:0009055">
    <property type="term" value="F:electron transfer activity"/>
    <property type="evidence" value="ECO:0007669"/>
    <property type="project" value="InterPro"/>
</dbReference>
<dbReference type="AlphaFoldDB" id="A0A0H5SGU7"/>
<dbReference type="NCBIfam" id="NF045768">
    <property type="entry name" value="RubredRD"/>
    <property type="match status" value="1"/>
</dbReference>
<keyword evidence="5 6" id="KW-0408">Iron</keyword>
<keyword evidence="2 6" id="KW-0813">Transport</keyword>
<dbReference type="InterPro" id="IPR024935">
    <property type="entry name" value="Rubredoxin_dom"/>
</dbReference>
<keyword evidence="3 6" id="KW-0479">Metal-binding</keyword>
<comment type="cofactor">
    <cofactor evidence="6 7">
        <name>Fe(3+)</name>
        <dbReference type="ChEBI" id="CHEBI:29034"/>
    </cofactor>
    <text evidence="6 7">Binds 1 Fe(3+) ion per subunit.</text>
</comment>
<dbReference type="RefSeq" id="WP_103202835.1">
    <property type="nucleotide sequence ID" value="NZ_CVTD020000016.1"/>
</dbReference>
<evidence type="ECO:0000256" key="3">
    <source>
        <dbReference type="ARBA" id="ARBA00022723"/>
    </source>
</evidence>
<comment type="similarity">
    <text evidence="1 6">Belongs to the rubredoxin family.</text>
</comment>
<evidence type="ECO:0000259" key="8">
    <source>
        <dbReference type="PROSITE" id="PS50903"/>
    </source>
</evidence>
<dbReference type="SUPFAM" id="SSF57802">
    <property type="entry name" value="Rubredoxin-like"/>
    <property type="match status" value="1"/>
</dbReference>
<dbReference type="InterPro" id="IPR018527">
    <property type="entry name" value="Rubredoxin_Fe_BS"/>
</dbReference>
<evidence type="ECO:0000256" key="6">
    <source>
        <dbReference type="PIRNR" id="PIRNR000071"/>
    </source>
</evidence>